<keyword evidence="1" id="KW-0732">Signal</keyword>
<dbReference type="Proteomes" id="UP000505077">
    <property type="component" value="Unassembled WGS sequence"/>
</dbReference>
<sequence length="144" mass="14992">MKTFILCLCVLLASGCAAHGPLGSFCGPLPEQNATAAIASDAVSIIAGLYPPGHTTLHLLAAEKADNAFAVALEKGLRAKGFILADSPAAVTVGYTLDALEEKAVWYLQLRLTDKAGVKVIARPYTVSGLPEAGQSRSTLKEKL</sequence>
<reference evidence="2 3" key="1">
    <citation type="journal article" date="2020" name="ISME J.">
        <title>Parallel Reductive Genome Evolution in Desulfovibrio Ectosymbionts Independently Acquired by Trichonympha Protists in the Termite Gut.</title>
        <authorList>
            <person name="Takeuchi M."/>
            <person name="Kuwahara H."/>
            <person name="Murakami T."/>
            <person name="Takahashi K."/>
            <person name="Kajitani R."/>
            <person name="Toyoda A."/>
            <person name="Itoh T."/>
            <person name="Ohkuma M."/>
            <person name="Hongoh Y."/>
        </authorList>
    </citation>
    <scope>NUCLEOTIDE SEQUENCE [LARGE SCALE GENOMIC DNA]</scope>
    <source>
        <strain evidence="2">ZnDsv-02</strain>
    </source>
</reference>
<comment type="caution">
    <text evidence="2">The sequence shown here is derived from an EMBL/GenBank/DDBJ whole genome shotgun (WGS) entry which is preliminary data.</text>
</comment>
<name>A0A6L2R7A8_9BACT</name>
<evidence type="ECO:0000256" key="1">
    <source>
        <dbReference type="SAM" id="SignalP"/>
    </source>
</evidence>
<feature type="signal peptide" evidence="1">
    <location>
        <begin position="1"/>
        <end position="19"/>
    </location>
</feature>
<accession>A0A6L2R7A8</accession>
<evidence type="ECO:0000313" key="3">
    <source>
        <dbReference type="Proteomes" id="UP000505077"/>
    </source>
</evidence>
<gene>
    <name evidence="2" type="ORF">ZNDK_1138</name>
</gene>
<feature type="chain" id="PRO_5027083254" evidence="1">
    <location>
        <begin position="20"/>
        <end position="144"/>
    </location>
</feature>
<organism evidence="2 3">
    <name type="scientific">Candidatus Desulfovibrio kirbyi</name>
    <dbReference type="NCBI Taxonomy" id="2696086"/>
    <lineage>
        <taxon>Bacteria</taxon>
        <taxon>Pseudomonadati</taxon>
        <taxon>Thermodesulfobacteriota</taxon>
        <taxon>Desulfovibrionia</taxon>
        <taxon>Desulfovibrionales</taxon>
        <taxon>Desulfovibrionaceae</taxon>
        <taxon>Desulfovibrio</taxon>
    </lineage>
</organism>
<dbReference type="AlphaFoldDB" id="A0A6L2R7A8"/>
<dbReference type="EMBL" id="BLLL01000013">
    <property type="protein sequence ID" value="GFH63367.1"/>
    <property type="molecule type" value="Genomic_DNA"/>
</dbReference>
<proteinExistence type="predicted"/>
<protein>
    <submittedName>
        <fullName evidence="2">Conjugal transfer protein TrbH</fullName>
    </submittedName>
</protein>
<dbReference type="PROSITE" id="PS51257">
    <property type="entry name" value="PROKAR_LIPOPROTEIN"/>
    <property type="match status" value="1"/>
</dbReference>
<evidence type="ECO:0000313" key="2">
    <source>
        <dbReference type="EMBL" id="GFH63367.1"/>
    </source>
</evidence>